<reference evidence="1" key="1">
    <citation type="journal article" date="2014" name="Front. Microbiol.">
        <title>High frequency of phylogenetically diverse reductive dehalogenase-homologous genes in deep subseafloor sedimentary metagenomes.</title>
        <authorList>
            <person name="Kawai M."/>
            <person name="Futagami T."/>
            <person name="Toyoda A."/>
            <person name="Takaki Y."/>
            <person name="Nishi S."/>
            <person name="Hori S."/>
            <person name="Arai W."/>
            <person name="Tsubouchi T."/>
            <person name="Morono Y."/>
            <person name="Uchiyama I."/>
            <person name="Ito T."/>
            <person name="Fujiyama A."/>
            <person name="Inagaki F."/>
            <person name="Takami H."/>
        </authorList>
    </citation>
    <scope>NUCLEOTIDE SEQUENCE</scope>
    <source>
        <strain evidence="1">Expedition CK06-06</strain>
    </source>
</reference>
<dbReference type="AlphaFoldDB" id="X0TAX6"/>
<dbReference type="NCBIfam" id="TIGR02436">
    <property type="entry name" value="four helix bundle protein"/>
    <property type="match status" value="1"/>
</dbReference>
<dbReference type="InterPro" id="IPR012657">
    <property type="entry name" value="23S_rRNA-intervening_sequence"/>
</dbReference>
<comment type="caution">
    <text evidence="1">The sequence shown here is derived from an EMBL/GenBank/DDBJ whole genome shotgun (WGS) entry which is preliminary data.</text>
</comment>
<evidence type="ECO:0008006" key="2">
    <source>
        <dbReference type="Google" id="ProtNLM"/>
    </source>
</evidence>
<dbReference type="PANTHER" id="PTHR38471:SF2">
    <property type="entry name" value="FOUR HELIX BUNDLE PROTEIN"/>
    <property type="match status" value="1"/>
</dbReference>
<dbReference type="Gene3D" id="1.20.1440.60">
    <property type="entry name" value="23S rRNA-intervening sequence"/>
    <property type="match status" value="1"/>
</dbReference>
<accession>X0TAX6</accession>
<dbReference type="Pfam" id="PF05635">
    <property type="entry name" value="23S_rRNA_IVP"/>
    <property type="match status" value="1"/>
</dbReference>
<evidence type="ECO:0000313" key="1">
    <source>
        <dbReference type="EMBL" id="GAF90359.1"/>
    </source>
</evidence>
<name>X0TAX6_9ZZZZ</name>
<dbReference type="InterPro" id="IPR036583">
    <property type="entry name" value="23S_rRNA_IVS_sf"/>
</dbReference>
<protein>
    <recommendedName>
        <fullName evidence="2">Four helix bundle protein</fullName>
    </recommendedName>
</protein>
<gene>
    <name evidence="1" type="ORF">S01H1_22618</name>
</gene>
<sequence length="101" mass="11361">EVYRATANFPREELYGITSQIRRCAASVAANLAEGRCRRGDREFGRFVSIALGSASETEYFLLLSRDLGFIDAARYDKLAQQAVEVKKMLTAFHARLVREA</sequence>
<dbReference type="PANTHER" id="PTHR38471">
    <property type="entry name" value="FOUR HELIX BUNDLE PROTEIN"/>
    <property type="match status" value="1"/>
</dbReference>
<organism evidence="1">
    <name type="scientific">marine sediment metagenome</name>
    <dbReference type="NCBI Taxonomy" id="412755"/>
    <lineage>
        <taxon>unclassified sequences</taxon>
        <taxon>metagenomes</taxon>
        <taxon>ecological metagenomes</taxon>
    </lineage>
</organism>
<proteinExistence type="predicted"/>
<dbReference type="SUPFAM" id="SSF158446">
    <property type="entry name" value="IVS-encoded protein-like"/>
    <property type="match status" value="1"/>
</dbReference>
<dbReference type="EMBL" id="BARS01012804">
    <property type="protein sequence ID" value="GAF90359.1"/>
    <property type="molecule type" value="Genomic_DNA"/>
</dbReference>
<feature type="non-terminal residue" evidence="1">
    <location>
        <position position="1"/>
    </location>
</feature>
<dbReference type="CDD" id="cd16377">
    <property type="entry name" value="23S_rRNA_IVP_like"/>
    <property type="match status" value="1"/>
</dbReference>